<protein>
    <submittedName>
        <fullName evidence="2">PilZ domain-containing protein</fullName>
    </submittedName>
</protein>
<evidence type="ECO:0000313" key="2">
    <source>
        <dbReference type="EMBL" id="QTA88731.1"/>
    </source>
</evidence>
<evidence type="ECO:0000259" key="1">
    <source>
        <dbReference type="Pfam" id="PF07238"/>
    </source>
</evidence>
<reference evidence="2" key="1">
    <citation type="journal article" date="2021" name="Microb. Physiol.">
        <title>Proteogenomic Insights into the Physiology of Marine, Sulfate-Reducing, Filamentous Desulfonema limicola and Desulfonema magnum.</title>
        <authorList>
            <person name="Schnaars V."/>
            <person name="Wohlbrand L."/>
            <person name="Scheve S."/>
            <person name="Hinrichs C."/>
            <person name="Reinhardt R."/>
            <person name="Rabus R."/>
        </authorList>
    </citation>
    <scope>NUCLEOTIDE SEQUENCE</scope>
    <source>
        <strain evidence="2">4be13</strain>
    </source>
</reference>
<accession>A0A975BNI2</accession>
<sequence length="162" mass="18426">MNVSAKKLHSCNYRAYSRNKEEAPIKYADLNTENYHDGKMCNISESGMYFESGNNSLRRGSEVCIKMVDSADIHSPEACDGYRAEVMWCRKISENKTDPSYGVGVRFMLNICDQCGKTVPYTEIQRTDDFLFLCPTCFQRLKSLPDGKLKGTLENYLMGNVI</sequence>
<feature type="domain" description="PilZ" evidence="1">
    <location>
        <begin position="14"/>
        <end position="111"/>
    </location>
</feature>
<dbReference type="GO" id="GO:0035438">
    <property type="term" value="F:cyclic-di-GMP binding"/>
    <property type="evidence" value="ECO:0007669"/>
    <property type="project" value="InterPro"/>
</dbReference>
<dbReference type="KEGG" id="dmm:dnm_047780"/>
<gene>
    <name evidence="2" type="ORF">dnm_047780</name>
</gene>
<evidence type="ECO:0000313" key="3">
    <source>
        <dbReference type="Proteomes" id="UP000663722"/>
    </source>
</evidence>
<dbReference type="InterPro" id="IPR009875">
    <property type="entry name" value="PilZ_domain"/>
</dbReference>
<proteinExistence type="predicted"/>
<organism evidence="2 3">
    <name type="scientific">Desulfonema magnum</name>
    <dbReference type="NCBI Taxonomy" id="45655"/>
    <lineage>
        <taxon>Bacteria</taxon>
        <taxon>Pseudomonadati</taxon>
        <taxon>Thermodesulfobacteriota</taxon>
        <taxon>Desulfobacteria</taxon>
        <taxon>Desulfobacterales</taxon>
        <taxon>Desulfococcaceae</taxon>
        <taxon>Desulfonema</taxon>
    </lineage>
</organism>
<dbReference type="Proteomes" id="UP000663722">
    <property type="component" value="Chromosome"/>
</dbReference>
<dbReference type="AlphaFoldDB" id="A0A975BNI2"/>
<dbReference type="EMBL" id="CP061800">
    <property type="protein sequence ID" value="QTA88731.1"/>
    <property type="molecule type" value="Genomic_DNA"/>
</dbReference>
<keyword evidence="3" id="KW-1185">Reference proteome</keyword>
<dbReference type="Pfam" id="PF07238">
    <property type="entry name" value="PilZ"/>
    <property type="match status" value="1"/>
</dbReference>
<name>A0A975BNI2_9BACT</name>